<feature type="transmembrane region" description="Helical" evidence="1">
    <location>
        <begin position="76"/>
        <end position="96"/>
    </location>
</feature>
<evidence type="ECO:0000256" key="1">
    <source>
        <dbReference type="SAM" id="Phobius"/>
    </source>
</evidence>
<protein>
    <submittedName>
        <fullName evidence="2">Uncharacterized protein</fullName>
    </submittedName>
</protein>
<organism evidence="2 3">
    <name type="scientific">Caenorhabditis angaria</name>
    <dbReference type="NCBI Taxonomy" id="860376"/>
    <lineage>
        <taxon>Eukaryota</taxon>
        <taxon>Metazoa</taxon>
        <taxon>Ecdysozoa</taxon>
        <taxon>Nematoda</taxon>
        <taxon>Chromadorea</taxon>
        <taxon>Rhabditida</taxon>
        <taxon>Rhabditina</taxon>
        <taxon>Rhabditomorpha</taxon>
        <taxon>Rhabditoidea</taxon>
        <taxon>Rhabditidae</taxon>
        <taxon>Peloderinae</taxon>
        <taxon>Caenorhabditis</taxon>
    </lineage>
</organism>
<keyword evidence="3" id="KW-1185">Reference proteome</keyword>
<dbReference type="EMBL" id="CANHGI010000003">
    <property type="protein sequence ID" value="CAI5446209.1"/>
    <property type="molecule type" value="Genomic_DNA"/>
</dbReference>
<feature type="transmembrane region" description="Helical" evidence="1">
    <location>
        <begin position="126"/>
        <end position="145"/>
    </location>
</feature>
<sequence length="187" mass="21945">MSRKKLSNSRTMINHRIFSTYSFIISCIYMLRVVFELASTSSDIDVQWQVSECLFVVFGVLISLAMHNAYDARISFISILWLIWMFFNTILALFIVNSDIIQLVIRRVETSQSLSIIDILKACVDVLHFLNIPISLYLLCVYMVSSKTTKRRQIRRRKRKHSDKRPIVKKQFEVANVFIGDEMVYYV</sequence>
<comment type="caution">
    <text evidence="2">The sequence shown here is derived from an EMBL/GenBank/DDBJ whole genome shotgun (WGS) entry which is preliminary data.</text>
</comment>
<dbReference type="Proteomes" id="UP001152747">
    <property type="component" value="Unassembled WGS sequence"/>
</dbReference>
<feature type="transmembrane region" description="Helical" evidence="1">
    <location>
        <begin position="46"/>
        <end position="64"/>
    </location>
</feature>
<evidence type="ECO:0000313" key="2">
    <source>
        <dbReference type="EMBL" id="CAI5446209.1"/>
    </source>
</evidence>
<feature type="transmembrane region" description="Helical" evidence="1">
    <location>
        <begin position="21"/>
        <end position="40"/>
    </location>
</feature>
<keyword evidence="1" id="KW-0812">Transmembrane</keyword>
<dbReference type="PROSITE" id="PS51257">
    <property type="entry name" value="PROKAR_LIPOPROTEIN"/>
    <property type="match status" value="1"/>
</dbReference>
<dbReference type="OrthoDB" id="5803172at2759"/>
<keyword evidence="1" id="KW-0472">Membrane</keyword>
<proteinExistence type="predicted"/>
<name>A0A9P1IIM4_9PELO</name>
<reference evidence="2" key="1">
    <citation type="submission" date="2022-11" db="EMBL/GenBank/DDBJ databases">
        <authorList>
            <person name="Kikuchi T."/>
        </authorList>
    </citation>
    <scope>NUCLEOTIDE SEQUENCE</scope>
    <source>
        <strain evidence="2">PS1010</strain>
    </source>
</reference>
<accession>A0A9P1IIM4</accession>
<gene>
    <name evidence="2" type="ORF">CAMP_LOCUS8846</name>
</gene>
<dbReference type="AlphaFoldDB" id="A0A9P1IIM4"/>
<keyword evidence="1" id="KW-1133">Transmembrane helix</keyword>
<evidence type="ECO:0000313" key="3">
    <source>
        <dbReference type="Proteomes" id="UP001152747"/>
    </source>
</evidence>